<gene>
    <name evidence="2" type="ORF">EVG15_09130</name>
</gene>
<dbReference type="Proteomes" id="UP000319296">
    <property type="component" value="Unassembled WGS sequence"/>
</dbReference>
<protein>
    <recommendedName>
        <fullName evidence="4">Deoxyhypusine synthase</fullName>
    </recommendedName>
</protein>
<comment type="caution">
    <text evidence="2">The sequence shown here is derived from an EMBL/GenBank/DDBJ whole genome shotgun (WGS) entry which is preliminary data.</text>
</comment>
<keyword evidence="1" id="KW-0812">Transmembrane</keyword>
<dbReference type="Gene3D" id="3.40.910.10">
    <property type="entry name" value="Deoxyhypusine synthase"/>
    <property type="match status" value="1"/>
</dbReference>
<proteinExistence type="predicted"/>
<dbReference type="SUPFAM" id="SSF52467">
    <property type="entry name" value="DHS-like NAD/FAD-binding domain"/>
    <property type="match status" value="1"/>
</dbReference>
<organism evidence="2 3">
    <name type="scientific">Candidatus Acididesulfobacter diazotrophicus</name>
    <dbReference type="NCBI Taxonomy" id="2597226"/>
    <lineage>
        <taxon>Bacteria</taxon>
        <taxon>Deltaproteobacteria</taxon>
        <taxon>Candidatus Acidulodesulfobacterales</taxon>
        <taxon>Candidatus Acididesulfobacter</taxon>
    </lineage>
</organism>
<name>A0A519BKQ2_9DELT</name>
<evidence type="ECO:0000313" key="2">
    <source>
        <dbReference type="EMBL" id="RZD17816.1"/>
    </source>
</evidence>
<accession>A0A519BKQ2</accession>
<dbReference type="AlphaFoldDB" id="A0A519BKQ2"/>
<dbReference type="InterPro" id="IPR036982">
    <property type="entry name" value="Deoxyhypusine_synthase_sf"/>
</dbReference>
<sequence>MNINPIDNKKIKTYFLKDRPSKVNIESFSKRFNKGGSFSDFIKILPDYLAAKDINELSEEIIKRHRKGSLIAIGMGAHVIKVGLAPIIIHLMEIGLINSIALNGAGIIHDFEISYSGKTSEDVSAEIDNGLFGMAKDTAELLNGAISKGAAENKGIGESIGKFINNSDFKNKDLSIIAKAYELNIPVTVHVTVGADIIHMHPSADGEAIGKSSLIDFKKFAGIVSKLEGGVYINIGSAVTMPEIFLKAITLSRNLGFTIDNIVTANMDFIQHYRPNVNVLRRPTQKGGRFFALTGHHEIMLPLLYSMLIDKF</sequence>
<evidence type="ECO:0000313" key="3">
    <source>
        <dbReference type="Proteomes" id="UP000319296"/>
    </source>
</evidence>
<dbReference type="InterPro" id="IPR029035">
    <property type="entry name" value="DHS-like_NAD/FAD-binding_dom"/>
</dbReference>
<keyword evidence="1" id="KW-0472">Membrane</keyword>
<keyword evidence="1" id="KW-1133">Transmembrane helix</keyword>
<evidence type="ECO:0000256" key="1">
    <source>
        <dbReference type="SAM" id="Phobius"/>
    </source>
</evidence>
<feature type="transmembrane region" description="Helical" evidence="1">
    <location>
        <begin position="70"/>
        <end position="92"/>
    </location>
</feature>
<reference evidence="2 3" key="1">
    <citation type="journal article" date="2019" name="ISME J.">
        <title>Insights into ecological role of a new deltaproteobacterial order Candidatus Acidulodesulfobacterales by metagenomics and metatranscriptomics.</title>
        <authorList>
            <person name="Tan S."/>
            <person name="Liu J."/>
            <person name="Fang Y."/>
            <person name="Hedlund B.P."/>
            <person name="Lian Z.H."/>
            <person name="Huang L.Y."/>
            <person name="Li J.T."/>
            <person name="Huang L.N."/>
            <person name="Li W.J."/>
            <person name="Jiang H.C."/>
            <person name="Dong H.L."/>
            <person name="Shu W.S."/>
        </authorList>
    </citation>
    <scope>NUCLEOTIDE SEQUENCE [LARGE SCALE GENOMIC DNA]</scope>
    <source>
        <strain evidence="2">AP1</strain>
    </source>
</reference>
<dbReference type="EMBL" id="SGBB01000021">
    <property type="protein sequence ID" value="RZD17816.1"/>
    <property type="molecule type" value="Genomic_DNA"/>
</dbReference>
<evidence type="ECO:0008006" key="4">
    <source>
        <dbReference type="Google" id="ProtNLM"/>
    </source>
</evidence>